<dbReference type="AlphaFoldDB" id="B5I450"/>
<dbReference type="Proteomes" id="UP000002785">
    <property type="component" value="Chromosome"/>
</dbReference>
<evidence type="ECO:0000313" key="3">
    <source>
        <dbReference type="Proteomes" id="UP000002785"/>
    </source>
</evidence>
<accession>B5I450</accession>
<gene>
    <name evidence="2" type="ORF">SSEG_06505</name>
</gene>
<organism evidence="2 3">
    <name type="scientific">Streptomyces sviceus (strain ATCC 29083 / DSM 924 / JCM 4929 / NBRC 13980 / NCIMB 11184 / NRRL 5439 / UC 5370)</name>
    <dbReference type="NCBI Taxonomy" id="463191"/>
    <lineage>
        <taxon>Bacteria</taxon>
        <taxon>Bacillati</taxon>
        <taxon>Actinomycetota</taxon>
        <taxon>Actinomycetes</taxon>
        <taxon>Kitasatosporales</taxon>
        <taxon>Streptomycetaceae</taxon>
        <taxon>Streptomyces</taxon>
    </lineage>
</organism>
<keyword evidence="3" id="KW-1185">Reference proteome</keyword>
<name>B5I450_STRX2</name>
<feature type="region of interest" description="Disordered" evidence="1">
    <location>
        <begin position="1"/>
        <end position="48"/>
    </location>
</feature>
<protein>
    <submittedName>
        <fullName evidence="2">Uncharacterized protein</fullName>
    </submittedName>
</protein>
<dbReference type="EMBL" id="CM000951">
    <property type="protein sequence ID" value="EDY59855.1"/>
    <property type="molecule type" value="Genomic_DNA"/>
</dbReference>
<sequence>MCPGAGSFQRPALHPGTVTGSGAGPDRGSLGRPDAVTAPSGEGPPGLLLPHDLRALHLAATENSLHWEMLAQAAQATRDERLLELASACHPCGRFGRRAGPTR</sequence>
<evidence type="ECO:0000313" key="2">
    <source>
        <dbReference type="EMBL" id="EDY59855.1"/>
    </source>
</evidence>
<evidence type="ECO:0000256" key="1">
    <source>
        <dbReference type="SAM" id="MobiDB-lite"/>
    </source>
</evidence>
<dbReference type="HOGENOM" id="CLU_2262354_0_0_11"/>
<reference evidence="2" key="1">
    <citation type="submission" date="2009-10" db="EMBL/GenBank/DDBJ databases">
        <title>The genome sequence of Streptomyces sviceus strain ATCC 29083.</title>
        <authorList>
            <consortium name="The Broad Institute Genome Sequencing Platform"/>
            <consortium name="Broad Institute Microbial Sequencing Center"/>
            <person name="Fischbach M."/>
            <person name="Godfrey P."/>
            <person name="Ward D."/>
            <person name="Young S."/>
            <person name="Zeng Q."/>
            <person name="Koehrsen M."/>
            <person name="Alvarado L."/>
            <person name="Berlin A.M."/>
            <person name="Bochicchio J."/>
            <person name="Borenstein D."/>
            <person name="Chapman S.B."/>
            <person name="Chen Z."/>
            <person name="Engels R."/>
            <person name="Freedman E."/>
            <person name="Gellesch M."/>
            <person name="Goldberg J."/>
            <person name="Griggs A."/>
            <person name="Gujja S."/>
            <person name="Heilman E.R."/>
            <person name="Heiman D.I."/>
            <person name="Hepburn T.A."/>
            <person name="Howarth C."/>
            <person name="Jen D."/>
            <person name="Larson L."/>
            <person name="Lewis B."/>
            <person name="Mehta T."/>
            <person name="Park D."/>
            <person name="Pearson M."/>
            <person name="Richards J."/>
            <person name="Roberts A."/>
            <person name="Saif S."/>
            <person name="Shea T.D."/>
            <person name="Shenoy N."/>
            <person name="Sisk P."/>
            <person name="Stolte C."/>
            <person name="Sykes S.N."/>
            <person name="Thomson T."/>
            <person name="Walk T."/>
            <person name="White J."/>
            <person name="Yandava C."/>
            <person name="Straight P."/>
            <person name="Clardy J."/>
            <person name="Hung D."/>
            <person name="Kolter R."/>
            <person name="Mekalanos J."/>
            <person name="Walker S."/>
            <person name="Walsh C.T."/>
            <person name="Wieland-Brown L.C."/>
            <person name="Haas B."/>
            <person name="Nusbaum C."/>
            <person name="Birren B."/>
        </authorList>
    </citation>
    <scope>NUCLEOTIDE SEQUENCE [LARGE SCALE GENOMIC DNA]</scope>
    <source>
        <strain evidence="2">ATCC 29083</strain>
    </source>
</reference>
<proteinExistence type="predicted"/>